<feature type="modified residue" description="4-aspartylphosphate" evidence="6">
    <location>
        <position position="57"/>
    </location>
</feature>
<evidence type="ECO:0000256" key="5">
    <source>
        <dbReference type="ARBA" id="ARBA00023163"/>
    </source>
</evidence>
<dbReference type="PANTHER" id="PTHR48111:SF28">
    <property type="entry name" value="TRANSCRIPTIONAL REGULATORY PROTEIN TCRX-RELATED"/>
    <property type="match status" value="1"/>
</dbReference>
<organism evidence="10 11">
    <name type="scientific">Phycicoccus duodecadis</name>
    <dbReference type="NCBI Taxonomy" id="173053"/>
    <lineage>
        <taxon>Bacteria</taxon>
        <taxon>Bacillati</taxon>
        <taxon>Actinomycetota</taxon>
        <taxon>Actinomycetes</taxon>
        <taxon>Micrococcales</taxon>
        <taxon>Intrasporangiaceae</taxon>
        <taxon>Phycicoccus</taxon>
    </lineage>
</organism>
<evidence type="ECO:0000256" key="2">
    <source>
        <dbReference type="ARBA" id="ARBA00023012"/>
    </source>
</evidence>
<evidence type="ECO:0000313" key="10">
    <source>
        <dbReference type="EMBL" id="PKW27799.1"/>
    </source>
</evidence>
<dbReference type="GO" id="GO:0006355">
    <property type="term" value="P:regulation of DNA-templated transcription"/>
    <property type="evidence" value="ECO:0007669"/>
    <property type="project" value="InterPro"/>
</dbReference>
<dbReference type="InterPro" id="IPR001867">
    <property type="entry name" value="OmpR/PhoB-type_DNA-bd"/>
</dbReference>
<dbReference type="Proteomes" id="UP000233781">
    <property type="component" value="Unassembled WGS sequence"/>
</dbReference>
<dbReference type="CDD" id="cd00383">
    <property type="entry name" value="trans_reg_C"/>
    <property type="match status" value="1"/>
</dbReference>
<feature type="DNA-binding region" description="OmpR/PhoB-type" evidence="7">
    <location>
        <begin position="132"/>
        <end position="229"/>
    </location>
</feature>
<dbReference type="FunFam" id="3.40.50.2300:FF:000001">
    <property type="entry name" value="DNA-binding response regulator PhoB"/>
    <property type="match status" value="1"/>
</dbReference>
<dbReference type="AlphaFoldDB" id="A0A2N3YLW3"/>
<dbReference type="PANTHER" id="PTHR48111">
    <property type="entry name" value="REGULATOR OF RPOS"/>
    <property type="match status" value="1"/>
</dbReference>
<gene>
    <name evidence="10" type="ORF">ATL31_2650</name>
</gene>
<keyword evidence="2" id="KW-0902">Two-component regulatory system</keyword>
<keyword evidence="1 6" id="KW-0597">Phosphoprotein</keyword>
<dbReference type="InterPro" id="IPR036388">
    <property type="entry name" value="WH-like_DNA-bd_sf"/>
</dbReference>
<dbReference type="InterPro" id="IPR011006">
    <property type="entry name" value="CheY-like_superfamily"/>
</dbReference>
<dbReference type="FunFam" id="1.10.10.10:FF:000005">
    <property type="entry name" value="Two-component system response regulator"/>
    <property type="match status" value="1"/>
</dbReference>
<evidence type="ECO:0000259" key="9">
    <source>
        <dbReference type="PROSITE" id="PS51755"/>
    </source>
</evidence>
<keyword evidence="4 7" id="KW-0238">DNA-binding</keyword>
<dbReference type="SMART" id="SM00448">
    <property type="entry name" value="REC"/>
    <property type="match status" value="1"/>
</dbReference>
<sequence length="231" mass="25093">MPAPAAPSVLVVDDEENIAYLVSSALRLAGMRVTTAAGGDEALEAAARLHPDAVVLDVMLPDLDGFEVLRRLRAGGIHAPVLFLTARTDTADRVRGLTSGGDDYITKPFALEELVARVHVALRRAGTAAAPSARHRVHDLELDEDQHRVWRGETEVHLTATEFSLLRLLLVNAGRVVTRAQILDHVWQYDFAGETAIIESFVSTLRKKVDATGPKLVHTVRGVGYTVREPG</sequence>
<evidence type="ECO:0000256" key="3">
    <source>
        <dbReference type="ARBA" id="ARBA00023015"/>
    </source>
</evidence>
<evidence type="ECO:0000256" key="1">
    <source>
        <dbReference type="ARBA" id="ARBA00022553"/>
    </source>
</evidence>
<dbReference type="Gene3D" id="6.10.250.690">
    <property type="match status" value="1"/>
</dbReference>
<dbReference type="Gene3D" id="1.10.10.10">
    <property type="entry name" value="Winged helix-like DNA-binding domain superfamily/Winged helix DNA-binding domain"/>
    <property type="match status" value="1"/>
</dbReference>
<dbReference type="InterPro" id="IPR001789">
    <property type="entry name" value="Sig_transdc_resp-reg_receiver"/>
</dbReference>
<dbReference type="GO" id="GO:0005829">
    <property type="term" value="C:cytosol"/>
    <property type="evidence" value="ECO:0007669"/>
    <property type="project" value="TreeGrafter"/>
</dbReference>
<dbReference type="Gene3D" id="3.40.50.2300">
    <property type="match status" value="1"/>
</dbReference>
<protein>
    <submittedName>
        <fullName evidence="10">Two-component system OmpR family response regulator</fullName>
    </submittedName>
</protein>
<name>A0A2N3YLW3_9MICO</name>
<reference evidence="10 11" key="1">
    <citation type="submission" date="2017-12" db="EMBL/GenBank/DDBJ databases">
        <title>Sequencing the genomes of 1000 Actinobacteria strains.</title>
        <authorList>
            <person name="Klenk H.-P."/>
        </authorList>
    </citation>
    <scope>NUCLEOTIDE SEQUENCE [LARGE SCALE GENOMIC DNA]</scope>
    <source>
        <strain evidence="10 11">DSM 12806</strain>
    </source>
</reference>
<evidence type="ECO:0000313" key="11">
    <source>
        <dbReference type="Proteomes" id="UP000233781"/>
    </source>
</evidence>
<dbReference type="GO" id="GO:0000976">
    <property type="term" value="F:transcription cis-regulatory region binding"/>
    <property type="evidence" value="ECO:0007669"/>
    <property type="project" value="TreeGrafter"/>
</dbReference>
<keyword evidence="3" id="KW-0805">Transcription regulation</keyword>
<evidence type="ECO:0000256" key="6">
    <source>
        <dbReference type="PROSITE-ProRule" id="PRU00169"/>
    </source>
</evidence>
<comment type="caution">
    <text evidence="10">The sequence shown here is derived from an EMBL/GenBank/DDBJ whole genome shotgun (WGS) entry which is preliminary data.</text>
</comment>
<evidence type="ECO:0000259" key="8">
    <source>
        <dbReference type="PROSITE" id="PS50110"/>
    </source>
</evidence>
<evidence type="ECO:0000256" key="7">
    <source>
        <dbReference type="PROSITE-ProRule" id="PRU01091"/>
    </source>
</evidence>
<keyword evidence="11" id="KW-1185">Reference proteome</keyword>
<dbReference type="EMBL" id="PJNE01000001">
    <property type="protein sequence ID" value="PKW27799.1"/>
    <property type="molecule type" value="Genomic_DNA"/>
</dbReference>
<keyword evidence="5" id="KW-0804">Transcription</keyword>
<dbReference type="Pfam" id="PF00072">
    <property type="entry name" value="Response_reg"/>
    <property type="match status" value="1"/>
</dbReference>
<dbReference type="PROSITE" id="PS51755">
    <property type="entry name" value="OMPR_PHOB"/>
    <property type="match status" value="1"/>
</dbReference>
<proteinExistence type="predicted"/>
<dbReference type="PROSITE" id="PS50110">
    <property type="entry name" value="RESPONSE_REGULATORY"/>
    <property type="match status" value="1"/>
</dbReference>
<feature type="domain" description="Response regulatory" evidence="8">
    <location>
        <begin position="8"/>
        <end position="122"/>
    </location>
</feature>
<dbReference type="RefSeq" id="WP_245862436.1">
    <property type="nucleotide sequence ID" value="NZ_PJNE01000001.1"/>
</dbReference>
<evidence type="ECO:0000256" key="4">
    <source>
        <dbReference type="ARBA" id="ARBA00023125"/>
    </source>
</evidence>
<feature type="domain" description="OmpR/PhoB-type" evidence="9">
    <location>
        <begin position="132"/>
        <end position="229"/>
    </location>
</feature>
<dbReference type="GO" id="GO:0000156">
    <property type="term" value="F:phosphorelay response regulator activity"/>
    <property type="evidence" value="ECO:0007669"/>
    <property type="project" value="TreeGrafter"/>
</dbReference>
<dbReference type="SMART" id="SM00862">
    <property type="entry name" value="Trans_reg_C"/>
    <property type="match status" value="1"/>
</dbReference>
<dbReference type="Pfam" id="PF00486">
    <property type="entry name" value="Trans_reg_C"/>
    <property type="match status" value="1"/>
</dbReference>
<dbReference type="GO" id="GO:0032993">
    <property type="term" value="C:protein-DNA complex"/>
    <property type="evidence" value="ECO:0007669"/>
    <property type="project" value="TreeGrafter"/>
</dbReference>
<dbReference type="InterPro" id="IPR039420">
    <property type="entry name" value="WalR-like"/>
</dbReference>
<accession>A0A2N3YLW3</accession>
<dbReference type="SUPFAM" id="SSF52172">
    <property type="entry name" value="CheY-like"/>
    <property type="match status" value="1"/>
</dbReference>